<dbReference type="Proteomes" id="UP000265618">
    <property type="component" value="Unassembled WGS sequence"/>
</dbReference>
<keyword evidence="3" id="KW-1185">Reference proteome</keyword>
<name>A0A9K3GFU5_9EUKA</name>
<proteinExistence type="predicted"/>
<protein>
    <submittedName>
        <fullName evidence="2">Uncharacterized protein</fullName>
    </submittedName>
</protein>
<evidence type="ECO:0000313" key="2">
    <source>
        <dbReference type="EMBL" id="GIQ82424.1"/>
    </source>
</evidence>
<feature type="region of interest" description="Disordered" evidence="1">
    <location>
        <begin position="213"/>
        <end position="251"/>
    </location>
</feature>
<dbReference type="AlphaFoldDB" id="A0A9K3GFU5"/>
<reference evidence="2 3" key="1">
    <citation type="journal article" date="2018" name="PLoS ONE">
        <title>The draft genome of Kipferlia bialata reveals reductive genome evolution in fornicate parasites.</title>
        <authorList>
            <person name="Tanifuji G."/>
            <person name="Takabayashi S."/>
            <person name="Kume K."/>
            <person name="Takagi M."/>
            <person name="Nakayama T."/>
            <person name="Kamikawa R."/>
            <person name="Inagaki Y."/>
            <person name="Hashimoto T."/>
        </authorList>
    </citation>
    <scope>NUCLEOTIDE SEQUENCE [LARGE SCALE GENOMIC DNA]</scope>
    <source>
        <strain evidence="2">NY0173</strain>
    </source>
</reference>
<accession>A0A9K3GFU5</accession>
<dbReference type="EMBL" id="BDIP01000690">
    <property type="protein sequence ID" value="GIQ82424.1"/>
    <property type="molecule type" value="Genomic_DNA"/>
</dbReference>
<gene>
    <name evidence="2" type="ORF">KIPB_003560</name>
</gene>
<sequence length="556" mass="61653">MFPLGCSRVAPSIPLWVWVLAGLAVHDGVGTLLSLLDRLATEFAKLHDAARLSQFHLVSGQILRKYPYKIPGPLDVEEEGWIIVPQSTRLNHVPMPPAPFPPPPVKTPSVMWPPVPRPPQGALARCFESPYVLVTQGPRGFSQKYIYVTRQWFRWFMLKESQPEAAWLQHLDTMTSQRSPSESFEALQDNSAKQTLRHLDAVSLRDRRQSSVVPVLPKGSSAPRVPASTFNTGSFNALGTQEETEGPTPENSMLLPRIPTLGYVSPHLPLSLFVDPVAKLVPSCIRDFVYTYRNIITDRRSSKALNNFSGDIKYDCNRLPHVTGGFGLEAASVHLFQTMGLEITGVPLSNFLAYVMAVANTYRKHGNLNPDMTATSALHMTHHIVHSIRASVGRGMYMPSKQILFLYLAAISQDLGSLAMVLAKATGLLNSFPIGSGELFQSLVCATAISATLPLVREMQTFSVWLEAFPDDQRETVLYCSRPEVEEVLPSCLSMTNCVIGTVQSLLLRGTLALGCIGYRFQRPCHRWNERQRLLMSTDEAAHGLSHTSMQQQGPR</sequence>
<evidence type="ECO:0000313" key="3">
    <source>
        <dbReference type="Proteomes" id="UP000265618"/>
    </source>
</evidence>
<feature type="compositionally biased region" description="Polar residues" evidence="1">
    <location>
        <begin position="228"/>
        <end position="238"/>
    </location>
</feature>
<comment type="caution">
    <text evidence="2">The sequence shown here is derived from an EMBL/GenBank/DDBJ whole genome shotgun (WGS) entry which is preliminary data.</text>
</comment>
<organism evidence="2 3">
    <name type="scientific">Kipferlia bialata</name>
    <dbReference type="NCBI Taxonomy" id="797122"/>
    <lineage>
        <taxon>Eukaryota</taxon>
        <taxon>Metamonada</taxon>
        <taxon>Carpediemonas-like organisms</taxon>
        <taxon>Kipferlia</taxon>
    </lineage>
</organism>
<evidence type="ECO:0000256" key="1">
    <source>
        <dbReference type="SAM" id="MobiDB-lite"/>
    </source>
</evidence>